<dbReference type="EMBL" id="WHUT02000010">
    <property type="protein sequence ID" value="NUB45857.1"/>
    <property type="molecule type" value="Genomic_DNA"/>
</dbReference>
<accession>A0A8X8H3Z2</accession>
<evidence type="ECO:0000313" key="2">
    <source>
        <dbReference type="Proteomes" id="UP000484076"/>
    </source>
</evidence>
<organism evidence="1 2">
    <name type="scientific">Fertoeibacter niger</name>
    <dbReference type="NCBI Taxonomy" id="2656921"/>
    <lineage>
        <taxon>Bacteria</taxon>
        <taxon>Pseudomonadati</taxon>
        <taxon>Pseudomonadota</taxon>
        <taxon>Alphaproteobacteria</taxon>
        <taxon>Rhodobacterales</taxon>
        <taxon>Paracoccaceae</taxon>
        <taxon>Fertoeibacter</taxon>
    </lineage>
</organism>
<sequence length="65" mass="6930">MTWRASALPVGVAVLAVLVVLSVRCIRAWGTIAAKGTAAKAQVALLHHKAVAVETRLARHFNQDD</sequence>
<gene>
    <name evidence="1" type="ORF">GEU84_015775</name>
</gene>
<name>A0A8X8H3Z2_9RHOB</name>
<evidence type="ECO:0000313" key="1">
    <source>
        <dbReference type="EMBL" id="NUB45857.1"/>
    </source>
</evidence>
<protein>
    <submittedName>
        <fullName evidence="1">Uncharacterized protein</fullName>
    </submittedName>
</protein>
<keyword evidence="2" id="KW-1185">Reference proteome</keyword>
<dbReference type="Proteomes" id="UP000484076">
    <property type="component" value="Unassembled WGS sequence"/>
</dbReference>
<comment type="caution">
    <text evidence="1">The sequence shown here is derived from an EMBL/GenBank/DDBJ whole genome shotgun (WGS) entry which is preliminary data.</text>
</comment>
<proteinExistence type="predicted"/>
<dbReference type="AlphaFoldDB" id="A0A8X8H3Z2"/>
<reference evidence="1" key="1">
    <citation type="submission" date="2020-05" db="EMBL/GenBank/DDBJ databases">
        <title>Fertoebacter nigrum gen. nov., sp. nov., a new member of the family Rhodobacteraceae.</title>
        <authorList>
            <person name="Szuroczki S."/>
            <person name="Abbaszade G."/>
            <person name="Buni D."/>
            <person name="Schumann P."/>
            <person name="Toth E."/>
        </authorList>
    </citation>
    <scope>NUCLEOTIDE SEQUENCE</scope>
    <source>
        <strain evidence="1">RG-N-1a</strain>
    </source>
</reference>
<dbReference type="RefSeq" id="WP_152827849.1">
    <property type="nucleotide sequence ID" value="NZ_WHUT02000010.1"/>
</dbReference>